<proteinExistence type="predicted"/>
<evidence type="ECO:0000313" key="1">
    <source>
        <dbReference type="EMBL" id="KAG8477386.1"/>
    </source>
</evidence>
<protein>
    <submittedName>
        <fullName evidence="1">Uncharacterized protein</fullName>
    </submittedName>
</protein>
<sequence>MVSFYIPKMPKILTHYTDEILFLDIWTVRAISKRQSFFPWQLGGKPANEATRISRVFSYFSLCLLLLTELHREEQVHAPMSYPQAPNPPHGLQP</sequence>
<name>A0A8J5XVV2_9ROSI</name>
<dbReference type="EMBL" id="JAHUZN010000011">
    <property type="protein sequence ID" value="KAG8477386.1"/>
    <property type="molecule type" value="Genomic_DNA"/>
</dbReference>
<gene>
    <name evidence="1" type="ORF">CXB51_031115</name>
</gene>
<organism evidence="1 2">
    <name type="scientific">Gossypium anomalum</name>
    <dbReference type="NCBI Taxonomy" id="47600"/>
    <lineage>
        <taxon>Eukaryota</taxon>
        <taxon>Viridiplantae</taxon>
        <taxon>Streptophyta</taxon>
        <taxon>Embryophyta</taxon>
        <taxon>Tracheophyta</taxon>
        <taxon>Spermatophyta</taxon>
        <taxon>Magnoliopsida</taxon>
        <taxon>eudicotyledons</taxon>
        <taxon>Gunneridae</taxon>
        <taxon>Pentapetalae</taxon>
        <taxon>rosids</taxon>
        <taxon>malvids</taxon>
        <taxon>Malvales</taxon>
        <taxon>Malvaceae</taxon>
        <taxon>Malvoideae</taxon>
        <taxon>Gossypium</taxon>
    </lineage>
</organism>
<comment type="caution">
    <text evidence="1">The sequence shown here is derived from an EMBL/GenBank/DDBJ whole genome shotgun (WGS) entry which is preliminary data.</text>
</comment>
<dbReference type="Proteomes" id="UP000701853">
    <property type="component" value="Chromosome 11"/>
</dbReference>
<dbReference type="AlphaFoldDB" id="A0A8J5XVV2"/>
<evidence type="ECO:0000313" key="2">
    <source>
        <dbReference type="Proteomes" id="UP000701853"/>
    </source>
</evidence>
<reference evidence="1 2" key="1">
    <citation type="journal article" date="2021" name="bioRxiv">
        <title>The Gossypium anomalum genome as a resource for cotton improvement and evolutionary analysis of hybrid incompatibility.</title>
        <authorList>
            <person name="Grover C.E."/>
            <person name="Yuan D."/>
            <person name="Arick M.A."/>
            <person name="Miller E.R."/>
            <person name="Hu G."/>
            <person name="Peterson D.G."/>
            <person name="Wendel J.F."/>
            <person name="Udall J.A."/>
        </authorList>
    </citation>
    <scope>NUCLEOTIDE SEQUENCE [LARGE SCALE GENOMIC DNA]</scope>
    <source>
        <strain evidence="1">JFW-Udall</strain>
        <tissue evidence="1">Leaf</tissue>
    </source>
</reference>
<keyword evidence="2" id="KW-1185">Reference proteome</keyword>
<accession>A0A8J5XVV2</accession>